<gene>
    <name evidence="1" type="ORF">NSE01_16490</name>
</gene>
<name>A0A512AJH2_9SPHN</name>
<organism evidence="1 2">
    <name type="scientific">Novosphingobium sediminis</name>
    <dbReference type="NCBI Taxonomy" id="707214"/>
    <lineage>
        <taxon>Bacteria</taxon>
        <taxon>Pseudomonadati</taxon>
        <taxon>Pseudomonadota</taxon>
        <taxon>Alphaproteobacteria</taxon>
        <taxon>Sphingomonadales</taxon>
        <taxon>Sphingomonadaceae</taxon>
        <taxon>Novosphingobium</taxon>
    </lineage>
</organism>
<keyword evidence="2" id="KW-1185">Reference proteome</keyword>
<reference evidence="1 2" key="1">
    <citation type="submission" date="2019-07" db="EMBL/GenBank/DDBJ databases">
        <title>Whole genome shotgun sequence of Novosphingobium sediminis NBRC 106119.</title>
        <authorList>
            <person name="Hosoyama A."/>
            <person name="Uohara A."/>
            <person name="Ohji S."/>
            <person name="Ichikawa N."/>
        </authorList>
    </citation>
    <scope>NUCLEOTIDE SEQUENCE [LARGE SCALE GENOMIC DNA]</scope>
    <source>
        <strain evidence="1 2">NBRC 106119</strain>
    </source>
</reference>
<sequence>MEKFPSAAAARSAPARQGFLARIAALLDALDSDHFAAPEVRIERLEQRIARLEAAAAKPES</sequence>
<dbReference type="EMBL" id="BJYR01000011">
    <property type="protein sequence ID" value="GEN99816.1"/>
    <property type="molecule type" value="Genomic_DNA"/>
</dbReference>
<dbReference type="AlphaFoldDB" id="A0A512AJH2"/>
<evidence type="ECO:0000313" key="2">
    <source>
        <dbReference type="Proteomes" id="UP000321464"/>
    </source>
</evidence>
<evidence type="ECO:0000313" key="1">
    <source>
        <dbReference type="EMBL" id="GEN99816.1"/>
    </source>
</evidence>
<protein>
    <submittedName>
        <fullName evidence="1">Uncharacterized protein</fullName>
    </submittedName>
</protein>
<dbReference type="Proteomes" id="UP000321464">
    <property type="component" value="Unassembled WGS sequence"/>
</dbReference>
<accession>A0A512AJH2</accession>
<proteinExistence type="predicted"/>
<comment type="caution">
    <text evidence="1">The sequence shown here is derived from an EMBL/GenBank/DDBJ whole genome shotgun (WGS) entry which is preliminary data.</text>
</comment>
<dbReference type="RefSeq" id="WP_147159150.1">
    <property type="nucleotide sequence ID" value="NZ_BJYR01000011.1"/>
</dbReference>